<keyword evidence="1" id="KW-0489">Methyltransferase</keyword>
<evidence type="ECO:0000256" key="1">
    <source>
        <dbReference type="ARBA" id="ARBA00022603"/>
    </source>
</evidence>
<evidence type="ECO:0000256" key="3">
    <source>
        <dbReference type="ARBA" id="ARBA00022691"/>
    </source>
</evidence>
<organism evidence="4 5">
    <name type="scientific">Rhodohalobacter mucosus</name>
    <dbReference type="NCBI Taxonomy" id="2079485"/>
    <lineage>
        <taxon>Bacteria</taxon>
        <taxon>Pseudomonadati</taxon>
        <taxon>Balneolota</taxon>
        <taxon>Balneolia</taxon>
        <taxon>Balneolales</taxon>
        <taxon>Balneolaceae</taxon>
        <taxon>Rhodohalobacter</taxon>
    </lineage>
</organism>
<evidence type="ECO:0008006" key="6">
    <source>
        <dbReference type="Google" id="ProtNLM"/>
    </source>
</evidence>
<evidence type="ECO:0000313" key="5">
    <source>
        <dbReference type="Proteomes" id="UP000245533"/>
    </source>
</evidence>
<dbReference type="Gene3D" id="3.40.50.150">
    <property type="entry name" value="Vaccinia Virus protein VP39"/>
    <property type="match status" value="1"/>
</dbReference>
<dbReference type="GO" id="GO:0032259">
    <property type="term" value="P:methylation"/>
    <property type="evidence" value="ECO:0007669"/>
    <property type="project" value="UniProtKB-KW"/>
</dbReference>
<dbReference type="GO" id="GO:0008168">
    <property type="term" value="F:methyltransferase activity"/>
    <property type="evidence" value="ECO:0007669"/>
    <property type="project" value="UniProtKB-KW"/>
</dbReference>
<sequence>MSSEAQHTVRYYNRLSSRYDRIYSAYLSHTHRHLLDRMGSVNLHGKDVLDVSGGTGILAESLLESVGKPARFVLNDPADQMLEIARERLKRYPDIEYTSHYAENLNRLEGSFDHIICLNSFHYYVDQPVVLDHFRTLLKPGGTLWLQDWNRKGLFRIAIRLIDLLSPEHISTRNAAEMERLLHEREMYIEERRMWRFRWWNFLYLKAHLNR</sequence>
<accession>A0A316TYN1</accession>
<dbReference type="SUPFAM" id="SSF53335">
    <property type="entry name" value="S-adenosyl-L-methionine-dependent methyltransferases"/>
    <property type="match status" value="1"/>
</dbReference>
<dbReference type="PANTHER" id="PTHR43464:SF19">
    <property type="entry name" value="UBIQUINONE BIOSYNTHESIS O-METHYLTRANSFERASE, MITOCHONDRIAL"/>
    <property type="match status" value="1"/>
</dbReference>
<dbReference type="Proteomes" id="UP000245533">
    <property type="component" value="Unassembled WGS sequence"/>
</dbReference>
<keyword evidence="3" id="KW-0949">S-adenosyl-L-methionine</keyword>
<dbReference type="RefSeq" id="WP_109644521.1">
    <property type="nucleotide sequence ID" value="NZ_QGGB01000002.1"/>
</dbReference>
<evidence type="ECO:0000256" key="2">
    <source>
        <dbReference type="ARBA" id="ARBA00022679"/>
    </source>
</evidence>
<gene>
    <name evidence="4" type="ORF">DDZ15_02575</name>
</gene>
<dbReference type="InterPro" id="IPR029063">
    <property type="entry name" value="SAM-dependent_MTases_sf"/>
</dbReference>
<dbReference type="Pfam" id="PF13489">
    <property type="entry name" value="Methyltransf_23"/>
    <property type="match status" value="1"/>
</dbReference>
<dbReference type="AlphaFoldDB" id="A0A316TYN1"/>
<dbReference type="CDD" id="cd02440">
    <property type="entry name" value="AdoMet_MTases"/>
    <property type="match status" value="1"/>
</dbReference>
<reference evidence="4 5" key="1">
    <citation type="submission" date="2018-05" db="EMBL/GenBank/DDBJ databases">
        <title>Rhodohalobacter halophilus gen. nov., sp. nov., a moderately halophilic member of the family Balneolaceae.</title>
        <authorList>
            <person name="Liu Z.-W."/>
        </authorList>
    </citation>
    <scope>NUCLEOTIDE SEQUENCE [LARGE SCALE GENOMIC DNA]</scope>
    <source>
        <strain evidence="4 5">8A47</strain>
    </source>
</reference>
<evidence type="ECO:0000313" key="4">
    <source>
        <dbReference type="EMBL" id="PWN07914.1"/>
    </source>
</evidence>
<name>A0A316TYN1_9BACT</name>
<dbReference type="EMBL" id="QGGB01000002">
    <property type="protein sequence ID" value="PWN07914.1"/>
    <property type="molecule type" value="Genomic_DNA"/>
</dbReference>
<comment type="caution">
    <text evidence="4">The sequence shown here is derived from an EMBL/GenBank/DDBJ whole genome shotgun (WGS) entry which is preliminary data.</text>
</comment>
<proteinExistence type="predicted"/>
<keyword evidence="2" id="KW-0808">Transferase</keyword>
<dbReference type="PANTHER" id="PTHR43464">
    <property type="entry name" value="METHYLTRANSFERASE"/>
    <property type="match status" value="1"/>
</dbReference>
<protein>
    <recommendedName>
        <fullName evidence="6">Methyltransferase domain-containing protein</fullName>
    </recommendedName>
</protein>
<keyword evidence="5" id="KW-1185">Reference proteome</keyword>